<evidence type="ECO:0000259" key="2">
    <source>
        <dbReference type="Pfam" id="PF12697"/>
    </source>
</evidence>
<dbReference type="GO" id="GO:0052689">
    <property type="term" value="F:carboxylic ester hydrolase activity"/>
    <property type="evidence" value="ECO:0007669"/>
    <property type="project" value="TreeGrafter"/>
</dbReference>
<dbReference type="InterPro" id="IPR000073">
    <property type="entry name" value="AB_hydrolase_1"/>
</dbReference>
<evidence type="ECO:0000313" key="3">
    <source>
        <dbReference type="EMBL" id="KAB7751720.1"/>
    </source>
</evidence>
<dbReference type="Pfam" id="PF12146">
    <property type="entry name" value="Hydrolase_4"/>
    <property type="match status" value="1"/>
</dbReference>
<dbReference type="InterPro" id="IPR022742">
    <property type="entry name" value="Hydrolase_4"/>
</dbReference>
<dbReference type="PANTHER" id="PTHR43265">
    <property type="entry name" value="ESTERASE ESTD"/>
    <property type="match status" value="1"/>
</dbReference>
<dbReference type="InterPro" id="IPR029058">
    <property type="entry name" value="AB_hydrolase_fold"/>
</dbReference>
<protein>
    <submittedName>
        <fullName evidence="3">Peptide synthetase</fullName>
    </submittedName>
</protein>
<keyword evidence="4" id="KW-1185">Reference proteome</keyword>
<feature type="domain" description="AB hydrolase-1" evidence="2">
    <location>
        <begin position="323"/>
        <end position="537"/>
    </location>
</feature>
<accession>A0A5N5UU99</accession>
<dbReference type="AlphaFoldDB" id="A0A5N5UU99"/>
<evidence type="ECO:0000313" key="4">
    <source>
        <dbReference type="Proteomes" id="UP000325690"/>
    </source>
</evidence>
<dbReference type="InterPro" id="IPR053145">
    <property type="entry name" value="AB_hydrolase_Est10"/>
</dbReference>
<feature type="domain" description="Serine aminopeptidase S33" evidence="1">
    <location>
        <begin position="27"/>
        <end position="141"/>
    </location>
</feature>
<dbReference type="SUPFAM" id="SSF53474">
    <property type="entry name" value="alpha/beta-Hydrolases"/>
    <property type="match status" value="2"/>
</dbReference>
<gene>
    <name evidence="3" type="ORF">MPHL21000_23385</name>
</gene>
<dbReference type="PANTHER" id="PTHR43265:SF1">
    <property type="entry name" value="ESTERASE ESTD"/>
    <property type="match status" value="1"/>
</dbReference>
<reference evidence="3 4" key="1">
    <citation type="submission" date="2012-10" db="EMBL/GenBank/DDBJ databases">
        <title>The draft sequence of the Mycobacterium pheli genome.</title>
        <authorList>
            <person name="Pettersson B.M.F."/>
            <person name="Das S."/>
            <person name="Dasgupta S."/>
            <person name="Bhattacharya A."/>
            <person name="Kirsebom L.A."/>
        </authorList>
    </citation>
    <scope>NUCLEOTIDE SEQUENCE [LARGE SCALE GENOMIC DNA]</scope>
    <source>
        <strain evidence="3 4">CCUG 21000</strain>
    </source>
</reference>
<dbReference type="Gene3D" id="3.40.50.1820">
    <property type="entry name" value="alpha/beta hydrolase"/>
    <property type="match status" value="2"/>
</dbReference>
<dbReference type="EMBL" id="ANBP01000054">
    <property type="protein sequence ID" value="KAB7751720.1"/>
    <property type="molecule type" value="Genomic_DNA"/>
</dbReference>
<dbReference type="Pfam" id="PF12697">
    <property type="entry name" value="Abhydrolase_6"/>
    <property type="match status" value="1"/>
</dbReference>
<dbReference type="Proteomes" id="UP000325690">
    <property type="component" value="Unassembled WGS sequence"/>
</dbReference>
<evidence type="ECO:0000259" key="1">
    <source>
        <dbReference type="Pfam" id="PF12146"/>
    </source>
</evidence>
<comment type="caution">
    <text evidence="3">The sequence shown here is derived from an EMBL/GenBank/DDBJ whole genome shotgun (WGS) entry which is preliminary data.</text>
</comment>
<name>A0A5N5UU99_MYCPH</name>
<proteinExistence type="predicted"/>
<sequence length="575" mass="61975">MAGQPTWFGPESAPLFGVVHVPSGGQARAGVVICPPLGKEHVDTYGGLKLLAQKLCEAGFAVLRFDYRGTGDSSADQGCDTAVGDFLDSVDEAVAYLRASGVPSVGLVGLRMGALLGALRASASDISHLVLWDPVTSGRRYLREQRTLYRMMLGDAQGNTDGHDDSEPIPGLDLSSAAAAEIKRLRLPAVSDREVLALARPDRAESVRVDLQDCARTTLLEVSGQAEFVEPPSFVVKIPVGTIDAITAWLDARMPTTRVAVTPVIRRTAIVATLSDGTALVEEIDELGPHRLFAIRTTASAGAADGPTLLIHNTAAQHRVGPGRVWVETARELAGRGVEVIRYDRRGTGETGLATPDFAPIYSKTTKEDIRQAISATGTPPERLMMTGLCSGAWSSAYGALVSGARSVVLVNAIVYSVRQLSFGLESLLGLTTPEPGARPSSPTKRRIWEVFKTVVRRTLPYPLWLQLGRLGLTQVPEVLLKPLRDKTSSVDIVLSPDDYAWFETQRGNQSVARLSEREWRPTVAVAPSGDHALLERDFQNYTRRYLAEVAARDFGVTAPEGRRPLPARTCSGVR</sequence>
<organism evidence="3 4">
    <name type="scientific">Mycolicibacterium phlei DSM 43239 = CCUG 21000</name>
    <dbReference type="NCBI Taxonomy" id="1226750"/>
    <lineage>
        <taxon>Bacteria</taxon>
        <taxon>Bacillati</taxon>
        <taxon>Actinomycetota</taxon>
        <taxon>Actinomycetes</taxon>
        <taxon>Mycobacteriales</taxon>
        <taxon>Mycobacteriaceae</taxon>
        <taxon>Mycolicibacterium</taxon>
    </lineage>
</organism>